<accession>A0A2A2K191</accession>
<keyword evidence="3" id="KW-1185">Reference proteome</keyword>
<sequence>MKRSWVLNALLLSACATPRTTPHPPPDMVVRYADLALETSAGRTKLVERVDRAARDFCAAYDPQDDTAIFDPHLASARYCPGYAILLFMNKAPASVRRAYREGVGSK</sequence>
<dbReference type="OrthoDB" id="10565984at2759"/>
<dbReference type="Proteomes" id="UP000218231">
    <property type="component" value="Unassembled WGS sequence"/>
</dbReference>
<reference evidence="2 3" key="1">
    <citation type="journal article" date="2017" name="Curr. Biol.">
        <title>Genome architecture and evolution of a unichromosomal asexual nematode.</title>
        <authorList>
            <person name="Fradin H."/>
            <person name="Zegar C."/>
            <person name="Gutwein M."/>
            <person name="Lucas J."/>
            <person name="Kovtun M."/>
            <person name="Corcoran D."/>
            <person name="Baugh L.R."/>
            <person name="Kiontke K."/>
            <person name="Gunsalus K."/>
            <person name="Fitch D.H."/>
            <person name="Piano F."/>
        </authorList>
    </citation>
    <scope>NUCLEOTIDE SEQUENCE [LARGE SCALE GENOMIC DNA]</scope>
    <source>
        <strain evidence="2">PF1309</strain>
    </source>
</reference>
<name>A0A2A2K191_9BILA</name>
<organism evidence="2 3">
    <name type="scientific">Diploscapter pachys</name>
    <dbReference type="NCBI Taxonomy" id="2018661"/>
    <lineage>
        <taxon>Eukaryota</taxon>
        <taxon>Metazoa</taxon>
        <taxon>Ecdysozoa</taxon>
        <taxon>Nematoda</taxon>
        <taxon>Chromadorea</taxon>
        <taxon>Rhabditida</taxon>
        <taxon>Rhabditina</taxon>
        <taxon>Rhabditomorpha</taxon>
        <taxon>Rhabditoidea</taxon>
        <taxon>Rhabditidae</taxon>
        <taxon>Diploscapter</taxon>
    </lineage>
</organism>
<dbReference type="InterPro" id="IPR030972">
    <property type="entry name" value="UrcA_uranyl"/>
</dbReference>
<proteinExistence type="predicted"/>
<dbReference type="NCBIfam" id="TIGR04433">
    <property type="entry name" value="UrcA_uranyl"/>
    <property type="match status" value="1"/>
</dbReference>
<evidence type="ECO:0000313" key="2">
    <source>
        <dbReference type="EMBL" id="PAV67660.1"/>
    </source>
</evidence>
<evidence type="ECO:0008006" key="4">
    <source>
        <dbReference type="Google" id="ProtNLM"/>
    </source>
</evidence>
<protein>
    <recommendedName>
        <fullName evidence="4">UrcA family protein</fullName>
    </recommendedName>
</protein>
<dbReference type="EMBL" id="LIAE01009888">
    <property type="protein sequence ID" value="PAV67660.1"/>
    <property type="molecule type" value="Genomic_DNA"/>
</dbReference>
<evidence type="ECO:0000313" key="3">
    <source>
        <dbReference type="Proteomes" id="UP000218231"/>
    </source>
</evidence>
<dbReference type="PROSITE" id="PS51257">
    <property type="entry name" value="PROKAR_LIPOPROTEIN"/>
    <property type="match status" value="1"/>
</dbReference>
<gene>
    <name evidence="2" type="ORF">WR25_18008</name>
</gene>
<feature type="signal peptide" evidence="1">
    <location>
        <begin position="1"/>
        <end position="22"/>
    </location>
</feature>
<feature type="chain" id="PRO_5013262846" description="UrcA family protein" evidence="1">
    <location>
        <begin position="23"/>
        <end position="107"/>
    </location>
</feature>
<dbReference type="AlphaFoldDB" id="A0A2A2K191"/>
<comment type="caution">
    <text evidence="2">The sequence shown here is derived from an EMBL/GenBank/DDBJ whole genome shotgun (WGS) entry which is preliminary data.</text>
</comment>
<evidence type="ECO:0000256" key="1">
    <source>
        <dbReference type="SAM" id="SignalP"/>
    </source>
</evidence>
<keyword evidence="1" id="KW-0732">Signal</keyword>